<keyword evidence="6" id="KW-1185">Reference proteome</keyword>
<comment type="similarity">
    <text evidence="3">Belongs to the iron/ascorbate-dependent oxidoreductase family.</text>
</comment>
<accession>A0ABY7B7B1</accession>
<dbReference type="EMBL" id="CP113836">
    <property type="protein sequence ID" value="WAL68222.1"/>
    <property type="molecule type" value="Genomic_DNA"/>
</dbReference>
<dbReference type="SUPFAM" id="SSF51197">
    <property type="entry name" value="Clavaminate synthase-like"/>
    <property type="match status" value="1"/>
</dbReference>
<keyword evidence="2" id="KW-0045">Antibiotic biosynthesis</keyword>
<gene>
    <name evidence="5" type="ORF">ORV05_10800</name>
</gene>
<keyword evidence="3" id="KW-0560">Oxidoreductase</keyword>
<comment type="pathway">
    <text evidence="1">Antibiotic biosynthesis.</text>
</comment>
<dbReference type="InterPro" id="IPR044861">
    <property type="entry name" value="IPNS-like_FE2OG_OXY"/>
</dbReference>
<evidence type="ECO:0000256" key="1">
    <source>
        <dbReference type="ARBA" id="ARBA00004792"/>
    </source>
</evidence>
<dbReference type="InterPro" id="IPR027443">
    <property type="entry name" value="IPNS-like_sf"/>
</dbReference>
<evidence type="ECO:0000256" key="3">
    <source>
        <dbReference type="RuleBase" id="RU003682"/>
    </source>
</evidence>
<evidence type="ECO:0000313" key="6">
    <source>
        <dbReference type="Proteomes" id="UP001163203"/>
    </source>
</evidence>
<dbReference type="InterPro" id="IPR005123">
    <property type="entry name" value="Oxoglu/Fe-dep_dioxygenase_dom"/>
</dbReference>
<reference evidence="5" key="1">
    <citation type="submission" date="2022-11" db="EMBL/GenBank/DDBJ databases">
        <authorList>
            <person name="Mo P."/>
        </authorList>
    </citation>
    <scope>NUCLEOTIDE SEQUENCE</scope>
    <source>
        <strain evidence="5">HUAS 11-8</strain>
    </source>
</reference>
<feature type="domain" description="Fe2OG dioxygenase" evidence="4">
    <location>
        <begin position="159"/>
        <end position="271"/>
    </location>
</feature>
<dbReference type="Proteomes" id="UP001163203">
    <property type="component" value="Chromosome"/>
</dbReference>
<dbReference type="PROSITE" id="PS51471">
    <property type="entry name" value="FE2OG_OXY"/>
    <property type="match status" value="1"/>
</dbReference>
<evidence type="ECO:0000259" key="4">
    <source>
        <dbReference type="PROSITE" id="PS51471"/>
    </source>
</evidence>
<dbReference type="Pfam" id="PF03171">
    <property type="entry name" value="2OG-FeII_Oxy"/>
    <property type="match status" value="1"/>
</dbReference>
<dbReference type="Pfam" id="PF14226">
    <property type="entry name" value="DIOX_N"/>
    <property type="match status" value="1"/>
</dbReference>
<name>A0ABY7B7B1_9PSEU</name>
<evidence type="ECO:0000313" key="5">
    <source>
        <dbReference type="EMBL" id="WAL68222.1"/>
    </source>
</evidence>
<evidence type="ECO:0000256" key="2">
    <source>
        <dbReference type="ARBA" id="ARBA00023194"/>
    </source>
</evidence>
<keyword evidence="3" id="KW-0408">Iron</keyword>
<organism evidence="5 6">
    <name type="scientific">Amycolatopsis cynarae</name>
    <dbReference type="NCBI Taxonomy" id="2995223"/>
    <lineage>
        <taxon>Bacteria</taxon>
        <taxon>Bacillati</taxon>
        <taxon>Actinomycetota</taxon>
        <taxon>Actinomycetes</taxon>
        <taxon>Pseudonocardiales</taxon>
        <taxon>Pseudonocardiaceae</taxon>
        <taxon>Amycolatopsis</taxon>
    </lineage>
</organism>
<sequence>MSEQAHIPVLDLSTTNGAELVASLRSSSCVFLTGLDTFDEDLAALLASARSFFALPEREKMRVRWNGTGHWQGWQPVYGSGPAASPMERFEVALPDPAGFDDLSAWAGAFQQWPDEPADMAVTWTRYYRSMRELADRIVVMIAEALRLPEADLPAWTELQHSNLCVNHYLAQLEPPRPGAIRAGAHTDMGGLTFLWAENNPGGGLQAQLGPDGGWVPVVFPPDALLLQAGDLLHWWSGGLIPANNHRVVNPARDPGIEQTDRYSVVFFHHPDLDATVATDPAITVSARAHVMARQRSSYTIET</sequence>
<keyword evidence="3" id="KW-0479">Metal-binding</keyword>
<protein>
    <recommendedName>
        <fullName evidence="4">Fe2OG dioxygenase domain-containing protein</fullName>
    </recommendedName>
</protein>
<dbReference type="InterPro" id="IPR050231">
    <property type="entry name" value="Iron_ascorbate_oxido_reductase"/>
</dbReference>
<dbReference type="InterPro" id="IPR026992">
    <property type="entry name" value="DIOX_N"/>
</dbReference>
<dbReference type="PANTHER" id="PTHR47990">
    <property type="entry name" value="2-OXOGLUTARATE (2OG) AND FE(II)-DEPENDENT OXYGENASE SUPERFAMILY PROTEIN-RELATED"/>
    <property type="match status" value="1"/>
</dbReference>
<proteinExistence type="inferred from homology"/>
<dbReference type="Gene3D" id="2.60.120.330">
    <property type="entry name" value="B-lactam Antibiotic, Isopenicillin N Synthase, Chain"/>
    <property type="match status" value="1"/>
</dbReference>
<dbReference type="RefSeq" id="WP_268758316.1">
    <property type="nucleotide sequence ID" value="NZ_CP113836.1"/>
</dbReference>